<feature type="region of interest" description="Disordered" evidence="4">
    <location>
        <begin position="124"/>
        <end position="179"/>
    </location>
</feature>
<dbReference type="EMBL" id="JAEHOE010000010">
    <property type="protein sequence ID" value="KAG2498373.1"/>
    <property type="molecule type" value="Genomic_DNA"/>
</dbReference>
<feature type="coiled-coil region" evidence="3">
    <location>
        <begin position="941"/>
        <end position="968"/>
    </location>
</feature>
<dbReference type="Proteomes" id="UP000612055">
    <property type="component" value="Unassembled WGS sequence"/>
</dbReference>
<evidence type="ECO:0000259" key="5">
    <source>
        <dbReference type="Pfam" id="PF01693"/>
    </source>
</evidence>
<feature type="coiled-coil region" evidence="3">
    <location>
        <begin position="1199"/>
        <end position="1275"/>
    </location>
</feature>
<evidence type="ECO:0000256" key="2">
    <source>
        <dbReference type="ARBA" id="ARBA00023242"/>
    </source>
</evidence>
<dbReference type="InterPro" id="IPR000637">
    <property type="entry name" value="HMGI/Y_DNA-bd_CS"/>
</dbReference>
<dbReference type="Pfam" id="PF01693">
    <property type="entry name" value="Cauli_VI"/>
    <property type="match status" value="2"/>
</dbReference>
<dbReference type="InterPro" id="IPR037056">
    <property type="entry name" value="RNase_H1_N_sf"/>
</dbReference>
<comment type="subcellular location">
    <subcellularLocation>
        <location evidence="1">Nucleus</location>
    </subcellularLocation>
</comment>
<evidence type="ECO:0000313" key="7">
    <source>
        <dbReference type="Proteomes" id="UP000612055"/>
    </source>
</evidence>
<dbReference type="Gene3D" id="3.40.970.10">
    <property type="entry name" value="Ribonuclease H1, N-terminal domain"/>
    <property type="match status" value="2"/>
</dbReference>
<dbReference type="OrthoDB" id="551651at2759"/>
<evidence type="ECO:0000256" key="3">
    <source>
        <dbReference type="SAM" id="Coils"/>
    </source>
</evidence>
<keyword evidence="3" id="KW-0175">Coiled coil</keyword>
<feature type="domain" description="Ribonuclease H1 N-terminal" evidence="5">
    <location>
        <begin position="57"/>
        <end position="101"/>
    </location>
</feature>
<dbReference type="SUPFAM" id="SSF55658">
    <property type="entry name" value="L9 N-domain-like"/>
    <property type="match status" value="2"/>
</dbReference>
<keyword evidence="2" id="KW-0539">Nucleus</keyword>
<dbReference type="SMART" id="SM00384">
    <property type="entry name" value="AT_hook"/>
    <property type="match status" value="3"/>
</dbReference>
<feature type="compositionally biased region" description="Low complexity" evidence="4">
    <location>
        <begin position="532"/>
        <end position="550"/>
    </location>
</feature>
<gene>
    <name evidence="6" type="ORF">HYH03_003632</name>
</gene>
<name>A0A836C405_9CHLO</name>
<proteinExistence type="predicted"/>
<keyword evidence="7" id="KW-1185">Reference proteome</keyword>
<feature type="compositionally biased region" description="Low complexity" evidence="4">
    <location>
        <begin position="625"/>
        <end position="651"/>
    </location>
</feature>
<feature type="region of interest" description="Disordered" evidence="4">
    <location>
        <begin position="1035"/>
        <end position="1126"/>
    </location>
</feature>
<feature type="compositionally biased region" description="Low complexity" evidence="4">
    <location>
        <begin position="497"/>
        <end position="512"/>
    </location>
</feature>
<evidence type="ECO:0000256" key="4">
    <source>
        <dbReference type="SAM" id="MobiDB-lite"/>
    </source>
</evidence>
<feature type="compositionally biased region" description="Low complexity" evidence="4">
    <location>
        <begin position="733"/>
        <end position="749"/>
    </location>
</feature>
<dbReference type="GO" id="GO:0005634">
    <property type="term" value="C:nucleus"/>
    <property type="evidence" value="ECO:0007669"/>
    <property type="project" value="UniProtKB-SubCell"/>
</dbReference>
<feature type="region of interest" description="Disordered" evidence="4">
    <location>
        <begin position="342"/>
        <end position="376"/>
    </location>
</feature>
<dbReference type="PRINTS" id="PR00929">
    <property type="entry name" value="ATHOOK"/>
</dbReference>
<dbReference type="PROSITE" id="PS00354">
    <property type="entry name" value="HMGI_Y"/>
    <property type="match status" value="1"/>
</dbReference>
<feature type="compositionally biased region" description="Low complexity" evidence="4">
    <location>
        <begin position="1035"/>
        <end position="1047"/>
    </location>
</feature>
<comment type="caution">
    <text evidence="6">The sequence shown here is derived from an EMBL/GenBank/DDBJ whole genome shotgun (WGS) entry which is preliminary data.</text>
</comment>
<feature type="region of interest" description="Disordered" evidence="4">
    <location>
        <begin position="723"/>
        <end position="749"/>
    </location>
</feature>
<protein>
    <recommendedName>
        <fullName evidence="5">Ribonuclease H1 N-terminal domain-containing protein</fullName>
    </recommendedName>
</protein>
<feature type="compositionally biased region" description="Polar residues" evidence="4">
    <location>
        <begin position="433"/>
        <end position="443"/>
    </location>
</feature>
<feature type="compositionally biased region" description="Low complexity" evidence="4">
    <location>
        <begin position="135"/>
        <end position="162"/>
    </location>
</feature>
<dbReference type="InterPro" id="IPR011320">
    <property type="entry name" value="RNase_H1_N"/>
</dbReference>
<accession>A0A836C405</accession>
<feature type="compositionally biased region" description="Polar residues" evidence="4">
    <location>
        <begin position="460"/>
        <end position="492"/>
    </location>
</feature>
<feature type="compositionally biased region" description="Low complexity" evidence="4">
    <location>
        <begin position="575"/>
        <end position="594"/>
    </location>
</feature>
<dbReference type="InterPro" id="IPR017956">
    <property type="entry name" value="AT_hook_DNA-bd_motif"/>
</dbReference>
<reference evidence="6" key="1">
    <citation type="journal article" date="2020" name="bioRxiv">
        <title>Comparative genomics of Chlamydomonas.</title>
        <authorList>
            <person name="Craig R.J."/>
            <person name="Hasan A.R."/>
            <person name="Ness R.W."/>
            <person name="Keightley P.D."/>
        </authorList>
    </citation>
    <scope>NUCLEOTIDE SEQUENCE</scope>
    <source>
        <strain evidence="6">CCAP 11/70</strain>
    </source>
</reference>
<feature type="compositionally biased region" description="Low complexity" evidence="4">
    <location>
        <begin position="1054"/>
        <end position="1070"/>
    </location>
</feature>
<evidence type="ECO:0000313" key="6">
    <source>
        <dbReference type="EMBL" id="KAG2498373.1"/>
    </source>
</evidence>
<feature type="domain" description="Ribonuclease H1 N-terminal" evidence="5">
    <location>
        <begin position="196"/>
        <end position="243"/>
    </location>
</feature>
<dbReference type="GO" id="GO:0006355">
    <property type="term" value="P:regulation of DNA-templated transcription"/>
    <property type="evidence" value="ECO:0007669"/>
    <property type="project" value="InterPro"/>
</dbReference>
<evidence type="ECO:0000256" key="1">
    <source>
        <dbReference type="ARBA" id="ARBA00004123"/>
    </source>
</evidence>
<sequence>MSAQGVLTSTPAARSMARMPQLPWSPCGVGSGVGGRAASSTPRTASRALVIAGARRKWYAVAQPERFQGIYCSWAAVRDLVQGHSGHEFQGFPTEAAALEWLKEQQLRLMQQSAGLEPLRQSVRANRTTPPGPPSTASTPAAGSDPATSNSAPSASASGASTQPKRSSGRRPWEAPSQVMPELASVREPTREYFRKWYAVRFVAAEGGAPAVYTSWQECQEAIRGAPYAEHRSFGCLHEARVFAFGDSVTAQLEAEEAALAPPPALDNPAAVHSVPVLEAAAISEAELEEDVYRLPPPPRATALTAAREELLQSWDSMEDFVGQQLSPPTVAQPVTLALAAADADPHPVGRRRSGSGGGGTGARPLPASPAINAPMTPYNPGLPSVGGSAAAMRSGGVSGRRVRLAVAAALGDAGDGGVAGDEGPQPDDALAGSSSEWPSLQGSAREDPTRQRFPGASASADSATSEPAGSAASASDSQPPVQAEASSSSCEDVTVGPLSAAADGASAASDPAPKRGRGRPRKAPLEPHGQASTSTVPAATTASASTSSSLPREGAPLQRGRGRPRKTPLPEPASPESAPSSSRGAGAQASGLRGEPRSERQLSGSLAETSAGPKRGRGRPPKSAPAEVAPASPSATRRAPSRAAGAARKANGTDAGERLQASATAKVEGSGRSRKPRTPAARESLPRAPEALDQEPIGFEELKPDARIDPQRSYTLAYHAHPLLPAEPPPATHSGSLSSSDGASTSAASAPASIPVAYAVLLLDVESKRLVACPAGMFKVAHPLEGPYRALNMGLEWAVSHKLQRVELVGSGLEPPGPRAPDDYTQAALTAFWATPVARQKGESQEAFEDRVFALEAEAQAKVKAAEEEWRIIWEKRSRPLLPPSVQPLQDELRRLTDNLPLGSIGSSNSREAYFMALQAARMAGCVWPMVHEWAARMTRAAAQELLQDTEAEISRLLRVAATLDARPRADLSLLALELQEEEQAATSSHSLALFLYAYSLTGCLEAHGAPDPLQPRRRAWVLQLLRQELQQLLDGPHDGSPGAAAAPPPSPTAAAAVRATRVRPSSAALQPRALPRVRTPAPSADRSLPGAASKPKPVVARAGTRGSRSTQPTADAVPAAPRRQAKQLVTARNAATCAKIKAVARRQVATVLSAAAEAACAAAKGAAAPPSAADGAAAEAASGAGPTPGWQADLAEAEVAVARVAEAQAEMAEAEAVEAAVLAEAAERSASLRRARGEPEAAKAARAEIAKAKREAHERVRQTQRKVWETQQELERVLASRPAVRAAVERQQLRG</sequence>
<feature type="region of interest" description="Disordered" evidence="4">
    <location>
        <begin position="413"/>
        <end position="706"/>
    </location>
</feature>
<dbReference type="InterPro" id="IPR009027">
    <property type="entry name" value="Ribosomal_bL9/RNase_H1_N"/>
</dbReference>
<organism evidence="6 7">
    <name type="scientific">Edaphochlamys debaryana</name>
    <dbReference type="NCBI Taxonomy" id="47281"/>
    <lineage>
        <taxon>Eukaryota</taxon>
        <taxon>Viridiplantae</taxon>
        <taxon>Chlorophyta</taxon>
        <taxon>core chlorophytes</taxon>
        <taxon>Chlorophyceae</taxon>
        <taxon>CS clade</taxon>
        <taxon>Chlamydomonadales</taxon>
        <taxon>Chlamydomonadales incertae sedis</taxon>
        <taxon>Edaphochlamys</taxon>
    </lineage>
</organism>
<dbReference type="GO" id="GO:0003677">
    <property type="term" value="F:DNA binding"/>
    <property type="evidence" value="ECO:0007669"/>
    <property type="project" value="InterPro"/>
</dbReference>